<evidence type="ECO:0000313" key="3">
    <source>
        <dbReference type="EMBL" id="GHE79670.1"/>
    </source>
</evidence>
<reference evidence="3" key="1">
    <citation type="journal article" date="2014" name="Int. J. Syst. Evol. Microbiol.">
        <title>Complete genome sequence of Corynebacterium casei LMG S-19264T (=DSM 44701T), isolated from a smear-ripened cheese.</title>
        <authorList>
            <consortium name="US DOE Joint Genome Institute (JGI-PGF)"/>
            <person name="Walter F."/>
            <person name="Albersmeier A."/>
            <person name="Kalinowski J."/>
            <person name="Ruckert C."/>
        </authorList>
    </citation>
    <scope>NUCLEOTIDE SEQUENCE</scope>
    <source>
        <strain evidence="3">JCM 4784</strain>
    </source>
</reference>
<keyword evidence="4" id="KW-1185">Reference proteome</keyword>
<dbReference type="PANTHER" id="PTHR47016">
    <property type="entry name" value="ATP-DEPENDENT CLP PROTEASE ATP-BINDING SUBUNIT CLPT1, CHLOROPLASTIC"/>
    <property type="match status" value="1"/>
</dbReference>
<dbReference type="GO" id="GO:0008233">
    <property type="term" value="F:peptidase activity"/>
    <property type="evidence" value="ECO:0007669"/>
    <property type="project" value="UniProtKB-KW"/>
</dbReference>
<dbReference type="GO" id="GO:0006508">
    <property type="term" value="P:proteolysis"/>
    <property type="evidence" value="ECO:0007669"/>
    <property type="project" value="UniProtKB-KW"/>
</dbReference>
<comment type="caution">
    <text evidence="3">The sequence shown here is derived from an EMBL/GenBank/DDBJ whole genome shotgun (WGS) entry which is preliminary data.</text>
</comment>
<dbReference type="EMBL" id="BNBT01000109">
    <property type="protein sequence ID" value="GHE79670.1"/>
    <property type="molecule type" value="Genomic_DNA"/>
</dbReference>
<dbReference type="RefSeq" id="WP_190138733.1">
    <property type="nucleotide sequence ID" value="NZ_BNBT01000109.1"/>
</dbReference>
<evidence type="ECO:0000313" key="4">
    <source>
        <dbReference type="Proteomes" id="UP000608024"/>
    </source>
</evidence>
<protein>
    <submittedName>
        <fullName evidence="3">Clp protease</fullName>
    </submittedName>
</protein>
<keyword evidence="1" id="KW-0677">Repeat</keyword>
<feature type="domain" description="Clp R" evidence="2">
    <location>
        <begin position="2"/>
        <end position="180"/>
    </location>
</feature>
<dbReference type="Pfam" id="PF02861">
    <property type="entry name" value="Clp_N"/>
    <property type="match status" value="2"/>
</dbReference>
<dbReference type="InterPro" id="IPR004176">
    <property type="entry name" value="Clp_R_N"/>
</dbReference>
<sequence>MFEFFTDHGKRAVTAAQDEAIALGHDFIGTEHLLLGLLTAEGGTAADVLRGQDVDLTRARRETLRVLEAAGVTATGGRPAADALSSIGIDVAEIRRRADASFGPGAFQFPRPAYTPKARQALENTLGEARALGRDRFGTAHVLLGLLTVPEGHALEVLAALQVDPADLREAVLAQAAREER</sequence>
<dbReference type="InterPro" id="IPR036628">
    <property type="entry name" value="Clp_N_dom_sf"/>
</dbReference>
<dbReference type="InterPro" id="IPR044217">
    <property type="entry name" value="CLPT1/2"/>
</dbReference>
<organism evidence="3 4">
    <name type="scientific">Streptomyces longispororuber</name>
    <dbReference type="NCBI Taxonomy" id="68230"/>
    <lineage>
        <taxon>Bacteria</taxon>
        <taxon>Bacillati</taxon>
        <taxon>Actinomycetota</taxon>
        <taxon>Actinomycetes</taxon>
        <taxon>Kitasatosporales</taxon>
        <taxon>Streptomycetaceae</taxon>
        <taxon>Streptomyces</taxon>
    </lineage>
</organism>
<dbReference type="PANTHER" id="PTHR47016:SF5">
    <property type="entry name" value="CLP DOMAIN SUPERFAMILY PROTEIN"/>
    <property type="match status" value="1"/>
</dbReference>
<evidence type="ECO:0000259" key="2">
    <source>
        <dbReference type="PROSITE" id="PS51903"/>
    </source>
</evidence>
<dbReference type="SUPFAM" id="SSF81923">
    <property type="entry name" value="Double Clp-N motif"/>
    <property type="match status" value="2"/>
</dbReference>
<dbReference type="PROSITE" id="PS51903">
    <property type="entry name" value="CLP_R"/>
    <property type="match status" value="1"/>
</dbReference>
<evidence type="ECO:0000256" key="1">
    <source>
        <dbReference type="PROSITE-ProRule" id="PRU01251"/>
    </source>
</evidence>
<dbReference type="Proteomes" id="UP000608024">
    <property type="component" value="Unassembled WGS sequence"/>
</dbReference>
<dbReference type="Gene3D" id="1.10.1780.10">
    <property type="entry name" value="Clp, N-terminal domain"/>
    <property type="match status" value="2"/>
</dbReference>
<keyword evidence="3" id="KW-0645">Protease</keyword>
<keyword evidence="3" id="KW-0378">Hydrolase</keyword>
<accession>A0A919DSI2</accession>
<gene>
    <name evidence="3" type="ORF">GCM10018785_54730</name>
</gene>
<name>A0A919DSI2_9ACTN</name>
<reference evidence="3" key="2">
    <citation type="submission" date="2020-09" db="EMBL/GenBank/DDBJ databases">
        <authorList>
            <person name="Sun Q."/>
            <person name="Ohkuma M."/>
        </authorList>
    </citation>
    <scope>NUCLEOTIDE SEQUENCE</scope>
    <source>
        <strain evidence="3">JCM 4784</strain>
    </source>
</reference>
<proteinExistence type="predicted"/>
<dbReference type="AlphaFoldDB" id="A0A919DSI2"/>